<dbReference type="InterPro" id="IPR036008">
    <property type="entry name" value="Aconitase_4Fe-4S_dom"/>
</dbReference>
<dbReference type="GO" id="GO:0051539">
    <property type="term" value="F:4 iron, 4 sulfur cluster binding"/>
    <property type="evidence" value="ECO:0007669"/>
    <property type="project" value="UniProtKB-KW"/>
</dbReference>
<keyword evidence="4 6" id="KW-0411">Iron-sulfur</keyword>
<dbReference type="NCBIfam" id="TIGR02083">
    <property type="entry name" value="LEU2"/>
    <property type="match status" value="1"/>
</dbReference>
<dbReference type="NCBIfam" id="TIGR01343">
    <property type="entry name" value="hacA_fam"/>
    <property type="match status" value="1"/>
</dbReference>
<dbReference type="PANTHER" id="PTHR43822">
    <property type="entry name" value="HOMOACONITASE, MITOCHONDRIAL-RELATED"/>
    <property type="match status" value="1"/>
</dbReference>
<dbReference type="HAMAP" id="MF_01027">
    <property type="entry name" value="LeuC_type2"/>
    <property type="match status" value="1"/>
</dbReference>
<keyword evidence="6" id="KW-0100">Branched-chain amino acid biosynthesis</keyword>
<evidence type="ECO:0000313" key="9">
    <source>
        <dbReference type="Proteomes" id="UP000233654"/>
    </source>
</evidence>
<dbReference type="InterPro" id="IPR011826">
    <property type="entry name" value="HAcnase/IPMdehydase_lsu_prok"/>
</dbReference>
<dbReference type="PANTHER" id="PTHR43822:SF16">
    <property type="entry name" value="3-ISOPROPYLMALATE DEHYDRATASE LARGE SUBUNIT 2"/>
    <property type="match status" value="1"/>
</dbReference>
<evidence type="ECO:0000256" key="6">
    <source>
        <dbReference type="HAMAP-Rule" id="MF_01027"/>
    </source>
</evidence>
<dbReference type="GO" id="GO:0009098">
    <property type="term" value="P:L-leucine biosynthetic process"/>
    <property type="evidence" value="ECO:0007669"/>
    <property type="project" value="UniProtKB-UniRule"/>
</dbReference>
<dbReference type="InterPro" id="IPR050067">
    <property type="entry name" value="IPM_dehydratase_rel_enz"/>
</dbReference>
<comment type="pathway">
    <text evidence="6">Amino-acid biosynthesis; L-leucine biosynthesis; L-leucine from 3-methyl-2-oxobutanoate: step 2/4.</text>
</comment>
<keyword evidence="5 6" id="KW-0456">Lyase</keyword>
<organism evidence="8 9">
    <name type="scientific">Candidatus Anoxymicrobium japonicum</name>
    <dbReference type="NCBI Taxonomy" id="2013648"/>
    <lineage>
        <taxon>Bacteria</taxon>
        <taxon>Bacillati</taxon>
        <taxon>Actinomycetota</taxon>
        <taxon>Candidatus Geothermincolia</taxon>
        <taxon>Candidatus Geothermincolales</taxon>
        <taxon>Candidatus Anoxymicrobiaceae</taxon>
        <taxon>Candidatus Anoxymicrobium</taxon>
    </lineage>
</organism>
<dbReference type="GO" id="GO:0046872">
    <property type="term" value="F:metal ion binding"/>
    <property type="evidence" value="ECO:0007669"/>
    <property type="project" value="UniProtKB-KW"/>
</dbReference>
<evidence type="ECO:0000313" key="8">
    <source>
        <dbReference type="EMBL" id="PKQ28494.1"/>
    </source>
</evidence>
<accession>A0A2N3G7D6</accession>
<dbReference type="Pfam" id="PF00330">
    <property type="entry name" value="Aconitase"/>
    <property type="match status" value="2"/>
</dbReference>
<dbReference type="PROSITE" id="PS00450">
    <property type="entry name" value="ACONITASE_1"/>
    <property type="match status" value="1"/>
</dbReference>
<gene>
    <name evidence="6 8" type="primary">leuC</name>
    <name evidence="8" type="ORF">CVT63_02515</name>
</gene>
<keyword evidence="3 6" id="KW-0408">Iron</keyword>
<dbReference type="Gene3D" id="3.30.499.10">
    <property type="entry name" value="Aconitase, domain 3"/>
    <property type="match status" value="2"/>
</dbReference>
<dbReference type="AlphaFoldDB" id="A0A2N3G7D6"/>
<dbReference type="GO" id="GO:0003861">
    <property type="term" value="F:3-isopropylmalate dehydratase activity"/>
    <property type="evidence" value="ECO:0007669"/>
    <property type="project" value="UniProtKB-UniRule"/>
</dbReference>
<dbReference type="PROSITE" id="PS01244">
    <property type="entry name" value="ACONITASE_2"/>
    <property type="match status" value="1"/>
</dbReference>
<dbReference type="EC" id="4.2.1.33" evidence="6"/>
<proteinExistence type="inferred from homology"/>
<comment type="subunit">
    <text evidence="6">Heterodimer of LeuC and LeuD.</text>
</comment>
<dbReference type="InterPro" id="IPR015931">
    <property type="entry name" value="Acnase/IPM_dHydase_lsu_aba_1/3"/>
</dbReference>
<dbReference type="NCBIfam" id="NF001614">
    <property type="entry name" value="PRK00402.1"/>
    <property type="match status" value="1"/>
</dbReference>
<comment type="catalytic activity">
    <reaction evidence="6">
        <text>(2R,3S)-3-isopropylmalate = (2S)-2-isopropylmalate</text>
        <dbReference type="Rhea" id="RHEA:32287"/>
        <dbReference type="ChEBI" id="CHEBI:1178"/>
        <dbReference type="ChEBI" id="CHEBI:35121"/>
        <dbReference type="EC" id="4.2.1.33"/>
    </reaction>
</comment>
<feature type="binding site" evidence="6">
    <location>
        <position position="358"/>
    </location>
    <ligand>
        <name>[4Fe-4S] cluster</name>
        <dbReference type="ChEBI" id="CHEBI:49883"/>
    </ligand>
</feature>
<dbReference type="UniPathway" id="UPA00048">
    <property type="reaction ID" value="UER00071"/>
</dbReference>
<dbReference type="SUPFAM" id="SSF53732">
    <property type="entry name" value="Aconitase iron-sulfur domain"/>
    <property type="match status" value="1"/>
</dbReference>
<dbReference type="NCBIfam" id="TIGR02086">
    <property type="entry name" value="IPMI_arch"/>
    <property type="match status" value="1"/>
</dbReference>
<feature type="domain" description="Aconitase/3-isopropylmalate dehydratase large subunit alpha/beta/alpha" evidence="7">
    <location>
        <begin position="24"/>
        <end position="284"/>
    </location>
</feature>
<dbReference type="InterPro" id="IPR006251">
    <property type="entry name" value="Homoacnase/IPMdehydase_lsu"/>
</dbReference>
<keyword evidence="6" id="KW-0028">Amino-acid biosynthesis</keyword>
<protein>
    <recommendedName>
        <fullName evidence="6">3-isopropylmalate dehydratase large subunit</fullName>
        <ecNumber evidence="6">4.2.1.33</ecNumber>
    </recommendedName>
    <alternativeName>
        <fullName evidence="6">Alpha-IPM isomerase</fullName>
        <shortName evidence="6">IPMI</shortName>
    </alternativeName>
    <alternativeName>
        <fullName evidence="6">Isopropylmalate isomerase</fullName>
    </alternativeName>
</protein>
<keyword evidence="2 6" id="KW-0479">Metal-binding</keyword>
<feature type="domain" description="Aconitase/3-isopropylmalate dehydratase large subunit alpha/beta/alpha" evidence="7">
    <location>
        <begin position="286"/>
        <end position="409"/>
    </location>
</feature>
<dbReference type="InterPro" id="IPR001030">
    <property type="entry name" value="Acoase/IPM_deHydtase_lsu_aba"/>
</dbReference>
<evidence type="ECO:0000256" key="4">
    <source>
        <dbReference type="ARBA" id="ARBA00023014"/>
    </source>
</evidence>
<dbReference type="PRINTS" id="PR00415">
    <property type="entry name" value="ACONITASE"/>
</dbReference>
<evidence type="ECO:0000256" key="1">
    <source>
        <dbReference type="ARBA" id="ARBA00022485"/>
    </source>
</evidence>
<feature type="binding site" evidence="6">
    <location>
        <position position="361"/>
    </location>
    <ligand>
        <name>[4Fe-4S] cluster</name>
        <dbReference type="ChEBI" id="CHEBI:49883"/>
    </ligand>
</feature>
<dbReference type="UniPathway" id="UPA00946"/>
<reference evidence="8 9" key="1">
    <citation type="journal article" date="2017" name="ISME J.">
        <title>Potential for microbial H2 and metal transformations associated with novel bacteria and archaea in deep terrestrial subsurface sediments.</title>
        <authorList>
            <person name="Hernsdorf A.W."/>
            <person name="Amano Y."/>
            <person name="Miyakawa K."/>
            <person name="Ise K."/>
            <person name="Suzuki Y."/>
            <person name="Anantharaman K."/>
            <person name="Probst A."/>
            <person name="Burstein D."/>
            <person name="Thomas B.C."/>
            <person name="Banfield J.F."/>
        </authorList>
    </citation>
    <scope>NUCLEOTIDE SEQUENCE [LARGE SCALE GENOMIC DNA]</scope>
    <source>
        <strain evidence="8">HGW-Actinobacteria-3</strain>
    </source>
</reference>
<evidence type="ECO:0000256" key="5">
    <source>
        <dbReference type="ARBA" id="ARBA00023239"/>
    </source>
</evidence>
<dbReference type="EMBL" id="PHEX01000014">
    <property type="protein sequence ID" value="PKQ28494.1"/>
    <property type="molecule type" value="Genomic_DNA"/>
</dbReference>
<evidence type="ECO:0000256" key="2">
    <source>
        <dbReference type="ARBA" id="ARBA00022723"/>
    </source>
</evidence>
<dbReference type="Proteomes" id="UP000233654">
    <property type="component" value="Unassembled WGS sequence"/>
</dbReference>
<dbReference type="CDD" id="cd01583">
    <property type="entry name" value="IPMI"/>
    <property type="match status" value="1"/>
</dbReference>
<sequence>MSQTRNILARRAGRDSLEPHEFIEISVDIVLANDVTAPLAIEQFGRLARESVFDTDKVVLVLDHFTPNRDIASADQCAYVRRFASEQGLSHFYDGGNVGIEHVLLPEEGLIEPGAVVIGADSHTCTYGALGCFSSGMGSTDIAAAMATGKTWFKVPEAILVRLSGKPGRWVGGKDLIIYLIGLIGVDGATYRSIEFDGPGVESISVEGRLTVANMVIEAGAKNGIFPIDSKAATYLKDVGVNAPESGIEPDGHGYVDEIDINLGELEPQVALPSLPGNAVPVTSAPHVKLDQVVIGSCTNGRIEDLRLAAEVLRGKKCAKGVRLIIIPGSPRVYRRSMEEGLFDIFLDAGAVISPPTCGPCLGGHMGVLAAGEKAVSTTNRNFKGRMGHRTSEVYLSNPAVAAASAVTGAITDPGEIA</sequence>
<dbReference type="InterPro" id="IPR011823">
    <property type="entry name" value="IsopropMal_deHydtase_lsu_bac"/>
</dbReference>
<keyword evidence="6" id="KW-0432">Leucine biosynthesis</keyword>
<comment type="function">
    <text evidence="6">Catalyzes the isomerization between 2-isopropylmalate and 3-isopropylmalate, via the formation of 2-isopropylmaleate.</text>
</comment>
<comment type="caution">
    <text evidence="8">The sequence shown here is derived from an EMBL/GenBank/DDBJ whole genome shotgun (WGS) entry which is preliminary data.</text>
</comment>
<name>A0A2N3G7D6_9ACTN</name>
<evidence type="ECO:0000259" key="7">
    <source>
        <dbReference type="Pfam" id="PF00330"/>
    </source>
</evidence>
<dbReference type="InterPro" id="IPR018136">
    <property type="entry name" value="Aconitase_4Fe-4S_BS"/>
</dbReference>
<evidence type="ECO:0000256" key="3">
    <source>
        <dbReference type="ARBA" id="ARBA00023004"/>
    </source>
</evidence>
<dbReference type="InterPro" id="IPR033941">
    <property type="entry name" value="IPMI_cat"/>
</dbReference>
<feature type="binding site" evidence="6">
    <location>
        <position position="298"/>
    </location>
    <ligand>
        <name>[4Fe-4S] cluster</name>
        <dbReference type="ChEBI" id="CHEBI:49883"/>
    </ligand>
</feature>
<keyword evidence="1 6" id="KW-0004">4Fe-4S</keyword>
<comment type="similarity">
    <text evidence="6">Belongs to the aconitase/IPM isomerase family. LeuC type 2 subfamily.</text>
</comment>
<comment type="cofactor">
    <cofactor evidence="6">
        <name>[4Fe-4S] cluster</name>
        <dbReference type="ChEBI" id="CHEBI:49883"/>
    </cofactor>
    <text evidence="6">Binds 1 [4Fe-4S] cluster per subunit.</text>
</comment>